<organism evidence="1">
    <name type="scientific">Amphimedon queenslandica</name>
    <name type="common">Sponge</name>
    <dbReference type="NCBI Taxonomy" id="400682"/>
    <lineage>
        <taxon>Eukaryota</taxon>
        <taxon>Metazoa</taxon>
        <taxon>Porifera</taxon>
        <taxon>Demospongiae</taxon>
        <taxon>Heteroscleromorpha</taxon>
        <taxon>Haplosclerida</taxon>
        <taxon>Niphatidae</taxon>
        <taxon>Amphimedon</taxon>
    </lineage>
</organism>
<dbReference type="InParanoid" id="A0A1X7TQK4"/>
<sequence length="65" mass="7758">MWKTSAFEVQTDTKKFKARVFVTGELRVQNKSKIWVYFLLRNHNHTIFPIRRCLKTSVITLANVF</sequence>
<reference evidence="1" key="1">
    <citation type="submission" date="2017-05" db="UniProtKB">
        <authorList>
            <consortium name="EnsemblMetazoa"/>
        </authorList>
    </citation>
    <scope>IDENTIFICATION</scope>
</reference>
<dbReference type="EnsemblMetazoa" id="Aqu2.1.17175_001">
    <property type="protein sequence ID" value="Aqu2.1.17175_001"/>
    <property type="gene ID" value="Aqu2.1.17175"/>
</dbReference>
<accession>A0A1X7TQK4</accession>
<dbReference type="AlphaFoldDB" id="A0A1X7TQK4"/>
<proteinExistence type="predicted"/>
<name>A0A1X7TQK4_AMPQE</name>
<protein>
    <submittedName>
        <fullName evidence="1">Uncharacterized protein</fullName>
    </submittedName>
</protein>
<evidence type="ECO:0000313" key="1">
    <source>
        <dbReference type="EnsemblMetazoa" id="Aqu2.1.17175_001"/>
    </source>
</evidence>